<dbReference type="KEGG" id="sxi:SXIM_33480"/>
<keyword evidence="3" id="KW-0378">Hydrolase</keyword>
<keyword evidence="4" id="KW-0788">Thiol protease</keyword>
<proteinExistence type="inferred from homology"/>
<evidence type="ECO:0000256" key="1">
    <source>
        <dbReference type="ARBA" id="ARBA00007074"/>
    </source>
</evidence>
<feature type="coiled-coil region" evidence="5">
    <location>
        <begin position="78"/>
        <end position="126"/>
    </location>
</feature>
<feature type="compositionally biased region" description="Low complexity" evidence="6">
    <location>
        <begin position="253"/>
        <end position="275"/>
    </location>
</feature>
<accession>A0A0F7FXL7</accession>
<feature type="region of interest" description="Disordered" evidence="6">
    <location>
        <begin position="243"/>
        <end position="275"/>
    </location>
</feature>
<feature type="compositionally biased region" description="Low complexity" evidence="6">
    <location>
        <begin position="20"/>
        <end position="34"/>
    </location>
</feature>
<evidence type="ECO:0000313" key="8">
    <source>
        <dbReference type="EMBL" id="AKG44732.1"/>
    </source>
</evidence>
<organism evidence="8 9">
    <name type="scientific">Streptomyces xiamenensis</name>
    <dbReference type="NCBI Taxonomy" id="408015"/>
    <lineage>
        <taxon>Bacteria</taxon>
        <taxon>Bacillati</taxon>
        <taxon>Actinomycetota</taxon>
        <taxon>Actinomycetes</taxon>
        <taxon>Kitasatosporales</taxon>
        <taxon>Streptomycetaceae</taxon>
        <taxon>Streptomyces</taxon>
    </lineage>
</organism>
<dbReference type="HOGENOM" id="CLU_034085_1_2_11"/>
<evidence type="ECO:0000256" key="4">
    <source>
        <dbReference type="ARBA" id="ARBA00022807"/>
    </source>
</evidence>
<evidence type="ECO:0000256" key="2">
    <source>
        <dbReference type="ARBA" id="ARBA00022670"/>
    </source>
</evidence>
<dbReference type="GO" id="GO:0008234">
    <property type="term" value="F:cysteine-type peptidase activity"/>
    <property type="evidence" value="ECO:0007669"/>
    <property type="project" value="UniProtKB-KW"/>
</dbReference>
<feature type="domain" description="NlpC/P60" evidence="7">
    <location>
        <begin position="273"/>
        <end position="388"/>
    </location>
</feature>
<name>A0A0F7FXL7_9ACTN</name>
<dbReference type="InterPro" id="IPR038765">
    <property type="entry name" value="Papain-like_cys_pep_sf"/>
</dbReference>
<dbReference type="InterPro" id="IPR000064">
    <property type="entry name" value="NLP_P60_dom"/>
</dbReference>
<dbReference type="PANTHER" id="PTHR47359:SF3">
    <property type="entry name" value="NLP_P60 DOMAIN-CONTAINING PROTEIN-RELATED"/>
    <property type="match status" value="1"/>
</dbReference>
<sequence length="388" mass="40037">MAQHRKPGSPSYPWRRSPVTATTPAAGAGTGTPAGHRRPRSGGAVRTTATLTLAGAASAAVAGGGTALADPAAQGPGTAEVREQVDTLHHEAEQATERHHAANEAAELAERDLERISRAADSSTDRLNGYRRALGSHAAAQYRAGGLPPEVQLALSSDPDEYLARAATMDRSGDRQADALSGARQQLLDLERLRAEAADVRDELTGAREEAEAERDTVEAKLAEAEDLLATLTEREQRELLARESHGTGTPGAGTDASTTATPAGTTPAPAGGPRAQAATAYALAQLGKPYGWGATGPDAYDCSGLTQAAWSAAGVSLPRTSQSQSGAGTKVSRDQLAPGDLVFYYSGLTHVGMYIGNGQIVHASRPGTPVRTAPVDSMPFVTATRPA</sequence>
<evidence type="ECO:0000256" key="5">
    <source>
        <dbReference type="SAM" id="Coils"/>
    </source>
</evidence>
<dbReference type="PANTHER" id="PTHR47359">
    <property type="entry name" value="PEPTIDOGLYCAN DL-ENDOPEPTIDASE CWLO"/>
    <property type="match status" value="1"/>
</dbReference>
<evidence type="ECO:0000256" key="6">
    <source>
        <dbReference type="SAM" id="MobiDB-lite"/>
    </source>
</evidence>
<dbReference type="EMBL" id="CP009922">
    <property type="protein sequence ID" value="AKG44732.1"/>
    <property type="molecule type" value="Genomic_DNA"/>
</dbReference>
<evidence type="ECO:0000259" key="7">
    <source>
        <dbReference type="PROSITE" id="PS51935"/>
    </source>
</evidence>
<dbReference type="RefSeq" id="WP_078846948.1">
    <property type="nucleotide sequence ID" value="NZ_CP009922.3"/>
</dbReference>
<evidence type="ECO:0000313" key="9">
    <source>
        <dbReference type="Proteomes" id="UP000034034"/>
    </source>
</evidence>
<keyword evidence="5" id="KW-0175">Coiled coil</keyword>
<dbReference type="SUPFAM" id="SSF54001">
    <property type="entry name" value="Cysteine proteinases"/>
    <property type="match status" value="1"/>
</dbReference>
<reference evidence="8" key="1">
    <citation type="submission" date="2019-08" db="EMBL/GenBank/DDBJ databases">
        <title>Complete genome sequence of a mangrove-derived Streptomyces xiamenensis.</title>
        <authorList>
            <person name="Xu J."/>
        </authorList>
    </citation>
    <scope>NUCLEOTIDE SEQUENCE</scope>
    <source>
        <strain evidence="8">318</strain>
    </source>
</reference>
<protein>
    <submittedName>
        <fullName evidence="8">Nlp p60-family secreted protein</fullName>
    </submittedName>
</protein>
<feature type="region of interest" description="Disordered" evidence="6">
    <location>
        <begin position="1"/>
        <end position="45"/>
    </location>
</feature>
<dbReference type="PATRIC" id="fig|408015.6.peg.3388"/>
<dbReference type="Pfam" id="PF00877">
    <property type="entry name" value="NLPC_P60"/>
    <property type="match status" value="1"/>
</dbReference>
<dbReference type="STRING" id="408015.SXIM_33480"/>
<dbReference type="AlphaFoldDB" id="A0A0F7FXL7"/>
<feature type="region of interest" description="Disordered" evidence="6">
    <location>
        <begin position="201"/>
        <end position="220"/>
    </location>
</feature>
<dbReference type="Gene3D" id="3.90.1720.10">
    <property type="entry name" value="endopeptidase domain like (from Nostoc punctiforme)"/>
    <property type="match status" value="1"/>
</dbReference>
<keyword evidence="2" id="KW-0645">Protease</keyword>
<gene>
    <name evidence="8" type="ORF">SXIM_33480</name>
</gene>
<dbReference type="Proteomes" id="UP000034034">
    <property type="component" value="Chromosome"/>
</dbReference>
<dbReference type="GO" id="GO:0006508">
    <property type="term" value="P:proteolysis"/>
    <property type="evidence" value="ECO:0007669"/>
    <property type="project" value="UniProtKB-KW"/>
</dbReference>
<evidence type="ECO:0000256" key="3">
    <source>
        <dbReference type="ARBA" id="ARBA00022801"/>
    </source>
</evidence>
<dbReference type="PROSITE" id="PS51935">
    <property type="entry name" value="NLPC_P60"/>
    <property type="match status" value="1"/>
</dbReference>
<comment type="similarity">
    <text evidence="1">Belongs to the peptidase C40 family.</text>
</comment>
<keyword evidence="9" id="KW-1185">Reference proteome</keyword>
<dbReference type="InterPro" id="IPR051794">
    <property type="entry name" value="PG_Endopeptidase_C40"/>
</dbReference>